<accession>A0A2T2NLW6</accession>
<evidence type="ECO:0000313" key="3">
    <source>
        <dbReference type="Proteomes" id="UP000240883"/>
    </source>
</evidence>
<dbReference type="STRING" id="1448308.A0A2T2NLW6"/>
<gene>
    <name evidence="2" type="ORF">BS50DRAFT_635541</name>
</gene>
<feature type="region of interest" description="Disordered" evidence="1">
    <location>
        <begin position="225"/>
        <end position="248"/>
    </location>
</feature>
<proteinExistence type="predicted"/>
<evidence type="ECO:0000256" key="1">
    <source>
        <dbReference type="SAM" id="MobiDB-lite"/>
    </source>
</evidence>
<evidence type="ECO:0000313" key="2">
    <source>
        <dbReference type="EMBL" id="PSN66423.1"/>
    </source>
</evidence>
<name>A0A2T2NLW6_CORCC</name>
<dbReference type="EMBL" id="KZ678136">
    <property type="protein sequence ID" value="PSN66423.1"/>
    <property type="molecule type" value="Genomic_DNA"/>
</dbReference>
<feature type="compositionally biased region" description="Polar residues" evidence="1">
    <location>
        <begin position="225"/>
        <end position="243"/>
    </location>
</feature>
<feature type="region of interest" description="Disordered" evidence="1">
    <location>
        <begin position="19"/>
        <end position="40"/>
    </location>
</feature>
<reference evidence="2 3" key="1">
    <citation type="journal article" date="2018" name="Front. Microbiol.">
        <title>Genome-Wide Analysis of Corynespora cassiicola Leaf Fall Disease Putative Effectors.</title>
        <authorList>
            <person name="Lopez D."/>
            <person name="Ribeiro S."/>
            <person name="Label P."/>
            <person name="Fumanal B."/>
            <person name="Venisse J.S."/>
            <person name="Kohler A."/>
            <person name="de Oliveira R.R."/>
            <person name="Labutti K."/>
            <person name="Lipzen A."/>
            <person name="Lail K."/>
            <person name="Bauer D."/>
            <person name="Ohm R.A."/>
            <person name="Barry K.W."/>
            <person name="Spatafora J."/>
            <person name="Grigoriev I.V."/>
            <person name="Martin F.M."/>
            <person name="Pujade-Renaud V."/>
        </authorList>
    </citation>
    <scope>NUCLEOTIDE SEQUENCE [LARGE SCALE GENOMIC DNA]</scope>
    <source>
        <strain evidence="2 3">Philippines</strain>
    </source>
</reference>
<dbReference type="AlphaFoldDB" id="A0A2T2NLW6"/>
<dbReference type="OrthoDB" id="5384519at2759"/>
<keyword evidence="3" id="KW-1185">Reference proteome</keyword>
<organism evidence="2 3">
    <name type="scientific">Corynespora cassiicola Philippines</name>
    <dbReference type="NCBI Taxonomy" id="1448308"/>
    <lineage>
        <taxon>Eukaryota</taxon>
        <taxon>Fungi</taxon>
        <taxon>Dikarya</taxon>
        <taxon>Ascomycota</taxon>
        <taxon>Pezizomycotina</taxon>
        <taxon>Dothideomycetes</taxon>
        <taxon>Pleosporomycetidae</taxon>
        <taxon>Pleosporales</taxon>
        <taxon>Corynesporascaceae</taxon>
        <taxon>Corynespora</taxon>
    </lineage>
</organism>
<sequence>MDILVAKLEEVDTSWQPLWSEDRPKSADSMSYSPYGKSHKVSDQVSTTLKLSEANEKLESHSNDGTSDAHLLGYCEEPRPDNWEAIRSCLPESWMWDVEYSDSCWTYVSTEPDEPIQLPLTIAGQPLVLPVEYRWPPMAGVVPPPDPRPSMPIDCKTELSLEIIRDILITFKGSIGFYMLINGLLQIIIPIDFDTVWASSHLPHKYGGLKICYIPQDREPTMFTNRTKASSSTAQDITQSSPPSERLKLTKEGNKPIAKPLRLNDFIEARPKSSFMKERFSGRIGLRVVKNSESYLLMSTHVITEAILSKSLVSSVLRRGHRFEKLDEDWNKHVAIWAGNEKIGDIAKTFDQKAGYYPDGFYHDVTLVKPADEASTSSILSPIPNLGWINKSVHGTFRHRSQHIRFLGDVSGLHSDRRAKTLKTNTYSEALIVGQGVLRNQANFDESSIETEFGYSKWSELISTSILYRVAPDFDPPNGYSGIALCADGERQDGTEGPGVLGFQSFVQRSGAVQNFNMEGDALAARLKHGRVAFYGAYPVPEELKEYAIA</sequence>
<dbReference type="Proteomes" id="UP000240883">
    <property type="component" value="Unassembled WGS sequence"/>
</dbReference>
<protein>
    <submittedName>
        <fullName evidence="2">Uncharacterized protein</fullName>
    </submittedName>
</protein>